<dbReference type="AlphaFoldDB" id="W5LVY9"/>
<proteinExistence type="inferred from homology"/>
<dbReference type="STRING" id="7918.ENSLOCP00000000296"/>
<keyword evidence="3 6" id="KW-0812">Transmembrane</keyword>
<dbReference type="OMA" id="SDPRTNC"/>
<dbReference type="InterPro" id="IPR018499">
    <property type="entry name" value="Tetraspanin/Peripherin"/>
</dbReference>
<dbReference type="PRINTS" id="PR00259">
    <property type="entry name" value="TMFOUR"/>
</dbReference>
<feature type="transmembrane region" description="Helical" evidence="6">
    <location>
        <begin position="12"/>
        <end position="36"/>
    </location>
</feature>
<dbReference type="Bgee" id="ENSLOCG00000000268">
    <property type="expression patterns" value="Expressed in ovary and 13 other cell types or tissues"/>
</dbReference>
<accession>W5LVY9</accession>
<comment type="subcellular location">
    <subcellularLocation>
        <location evidence="1 6">Membrane</location>
        <topology evidence="1 6">Multi-pass membrane protein</topology>
    </subcellularLocation>
</comment>
<feature type="transmembrane region" description="Helical" evidence="6">
    <location>
        <begin position="208"/>
        <end position="234"/>
    </location>
</feature>
<name>W5LVY9_LEPOC</name>
<dbReference type="Ensembl" id="ENSLOCT00000000296.1">
    <property type="protein sequence ID" value="ENSLOCP00000000296.1"/>
    <property type="gene ID" value="ENSLOCG00000000268.1"/>
</dbReference>
<dbReference type="EMBL" id="AHAT01011293">
    <property type="status" value="NOT_ANNOTATED_CDS"/>
    <property type="molecule type" value="Genomic_DNA"/>
</dbReference>
<reference evidence="8" key="1">
    <citation type="submission" date="2011-12" db="EMBL/GenBank/DDBJ databases">
        <title>The Draft Genome of Lepisosteus oculatus.</title>
        <authorList>
            <consortium name="The Broad Institute Genome Assembly &amp; Analysis Group"/>
            <consortium name="Computational R&amp;D Group"/>
            <consortium name="and Sequencing Platform"/>
            <person name="Di Palma F."/>
            <person name="Alfoldi J."/>
            <person name="Johnson J."/>
            <person name="Berlin A."/>
            <person name="Gnerre S."/>
            <person name="Jaffe D."/>
            <person name="MacCallum I."/>
            <person name="Young S."/>
            <person name="Walker B.J."/>
            <person name="Lander E.S."/>
            <person name="Lindblad-Toh K."/>
        </authorList>
    </citation>
    <scope>NUCLEOTIDE SEQUENCE [LARGE SCALE GENOMIC DNA]</scope>
</reference>
<sequence>VMSEPRRRAQVALRIITQLLWLAGLLVGISSAYLLVRYKYCSLFFQDVFPTILFPTILAILAASFLVLSGVVGCRVSSKDSPCLQGIFVYFLIIVFCLVATTAAFAYSKSGQVDSELAPLQSVFESYNGSSQDPADHAVDSLQKELRCCGVRGFQDWLATPWFNHSGSLQVPLSCCNSTSHNCSGSVHQPELLYPQGCQEKLKDALTFILQVTLISAAVIAIIQVMALASVVQLMKEYPLQEYRILDRDPSS</sequence>
<evidence type="ECO:0000256" key="4">
    <source>
        <dbReference type="ARBA" id="ARBA00022989"/>
    </source>
</evidence>
<reference evidence="7" key="2">
    <citation type="submission" date="2025-08" db="UniProtKB">
        <authorList>
            <consortium name="Ensembl"/>
        </authorList>
    </citation>
    <scope>IDENTIFICATION</scope>
</reference>
<dbReference type="PANTHER" id="PTHR19282">
    <property type="entry name" value="TETRASPANIN"/>
    <property type="match status" value="1"/>
</dbReference>
<evidence type="ECO:0000256" key="3">
    <source>
        <dbReference type="ARBA" id="ARBA00022692"/>
    </source>
</evidence>
<organism evidence="7 8">
    <name type="scientific">Lepisosteus oculatus</name>
    <name type="common">Spotted gar</name>
    <dbReference type="NCBI Taxonomy" id="7918"/>
    <lineage>
        <taxon>Eukaryota</taxon>
        <taxon>Metazoa</taxon>
        <taxon>Chordata</taxon>
        <taxon>Craniata</taxon>
        <taxon>Vertebrata</taxon>
        <taxon>Euteleostomi</taxon>
        <taxon>Actinopterygii</taxon>
        <taxon>Neopterygii</taxon>
        <taxon>Holostei</taxon>
        <taxon>Semionotiformes</taxon>
        <taxon>Lepisosteidae</taxon>
        <taxon>Lepisosteus</taxon>
    </lineage>
</organism>
<dbReference type="HOGENOM" id="CLU_055524_5_2_1"/>
<dbReference type="eggNOG" id="KOG3882">
    <property type="taxonomic scope" value="Eukaryota"/>
</dbReference>
<evidence type="ECO:0000256" key="2">
    <source>
        <dbReference type="ARBA" id="ARBA00006840"/>
    </source>
</evidence>
<comment type="similarity">
    <text evidence="2 6">Belongs to the tetraspanin (TM4SF) family.</text>
</comment>
<evidence type="ECO:0000256" key="6">
    <source>
        <dbReference type="RuleBase" id="RU361218"/>
    </source>
</evidence>
<dbReference type="Pfam" id="PF00335">
    <property type="entry name" value="Tetraspanin"/>
    <property type="match status" value="1"/>
</dbReference>
<protein>
    <recommendedName>
        <fullName evidence="6">Tetraspanin</fullName>
    </recommendedName>
</protein>
<evidence type="ECO:0000256" key="1">
    <source>
        <dbReference type="ARBA" id="ARBA00004141"/>
    </source>
</evidence>
<evidence type="ECO:0000313" key="7">
    <source>
        <dbReference type="Ensembl" id="ENSLOCP00000000296.1"/>
    </source>
</evidence>
<dbReference type="Proteomes" id="UP000018468">
    <property type="component" value="Linkage group LG19"/>
</dbReference>
<dbReference type="InParanoid" id="W5LVY9"/>
<dbReference type="Gene3D" id="1.10.1450.10">
    <property type="entry name" value="Tetraspanin"/>
    <property type="match status" value="1"/>
</dbReference>
<evidence type="ECO:0000313" key="8">
    <source>
        <dbReference type="Proteomes" id="UP000018468"/>
    </source>
</evidence>
<dbReference type="InterPro" id="IPR000301">
    <property type="entry name" value="Tetraspanin_animals"/>
</dbReference>
<dbReference type="GO" id="GO:0005886">
    <property type="term" value="C:plasma membrane"/>
    <property type="evidence" value="ECO:0000318"/>
    <property type="project" value="GO_Central"/>
</dbReference>
<dbReference type="InterPro" id="IPR008952">
    <property type="entry name" value="Tetraspanin_EC2_sf"/>
</dbReference>
<reference evidence="7" key="3">
    <citation type="submission" date="2025-09" db="UniProtKB">
        <authorList>
            <consortium name="Ensembl"/>
        </authorList>
    </citation>
    <scope>IDENTIFICATION</scope>
</reference>
<dbReference type="SUPFAM" id="SSF48652">
    <property type="entry name" value="Tetraspanin"/>
    <property type="match status" value="1"/>
</dbReference>
<evidence type="ECO:0000256" key="5">
    <source>
        <dbReference type="ARBA" id="ARBA00023136"/>
    </source>
</evidence>
<keyword evidence="5 6" id="KW-0472">Membrane</keyword>
<dbReference type="PIRSF" id="PIRSF002419">
    <property type="entry name" value="Tetraspanin"/>
    <property type="match status" value="1"/>
</dbReference>
<dbReference type="PANTHER" id="PTHR19282:SF477">
    <property type="entry name" value="TETRASPANIN"/>
    <property type="match status" value="1"/>
</dbReference>
<dbReference type="GeneTree" id="ENSGT00940000154954"/>
<feature type="transmembrane region" description="Helical" evidence="6">
    <location>
        <begin position="86"/>
        <end position="107"/>
    </location>
</feature>
<keyword evidence="4 6" id="KW-1133">Transmembrane helix</keyword>
<keyword evidence="8" id="KW-1185">Reference proteome</keyword>
<feature type="transmembrane region" description="Helical" evidence="6">
    <location>
        <begin position="48"/>
        <end position="74"/>
    </location>
</feature>